<dbReference type="STRING" id="443610.VE25_11175"/>
<dbReference type="EMBL" id="JZEX01000108">
    <property type="protein sequence ID" value="KKB11730.1"/>
    <property type="molecule type" value="Genomic_DNA"/>
</dbReference>
<reference evidence="7 8" key="1">
    <citation type="submission" date="2015-03" db="EMBL/GenBank/DDBJ databases">
        <authorList>
            <person name="Hassan Y.I."/>
            <person name="Lepp D."/>
            <person name="Li X.-Z."/>
            <person name="Zhou T."/>
        </authorList>
    </citation>
    <scope>NUCLEOTIDE SEQUENCE [LARGE SCALE GENOMIC DNA]</scope>
    <source>
        <strain evidence="7 8">BD-c194</strain>
    </source>
</reference>
<evidence type="ECO:0000259" key="6">
    <source>
        <dbReference type="Pfam" id="PF00496"/>
    </source>
</evidence>
<feature type="signal peptide" evidence="5">
    <location>
        <begin position="1"/>
        <end position="22"/>
    </location>
</feature>
<evidence type="ECO:0000256" key="3">
    <source>
        <dbReference type="ARBA" id="ARBA00022448"/>
    </source>
</evidence>
<dbReference type="Gene3D" id="3.10.105.10">
    <property type="entry name" value="Dipeptide-binding Protein, Domain 3"/>
    <property type="match status" value="1"/>
</dbReference>
<evidence type="ECO:0000256" key="5">
    <source>
        <dbReference type="SAM" id="SignalP"/>
    </source>
</evidence>
<keyword evidence="3" id="KW-0813">Transport</keyword>
<evidence type="ECO:0000256" key="1">
    <source>
        <dbReference type="ARBA" id="ARBA00004418"/>
    </source>
</evidence>
<name>A0A0F5FT30_9HYPH</name>
<organism evidence="7 8">
    <name type="scientific">Devosia geojensis</name>
    <dbReference type="NCBI Taxonomy" id="443610"/>
    <lineage>
        <taxon>Bacteria</taxon>
        <taxon>Pseudomonadati</taxon>
        <taxon>Pseudomonadota</taxon>
        <taxon>Alphaproteobacteria</taxon>
        <taxon>Hyphomicrobiales</taxon>
        <taxon>Devosiaceae</taxon>
        <taxon>Devosia</taxon>
    </lineage>
</organism>
<evidence type="ECO:0000256" key="4">
    <source>
        <dbReference type="ARBA" id="ARBA00022729"/>
    </source>
</evidence>
<dbReference type="Proteomes" id="UP000033632">
    <property type="component" value="Unassembled WGS sequence"/>
</dbReference>
<sequence>MMFKTLVAAALGLAMTVLPAAAQDFIAGIPRNEALIIQGPAAQNAEWFNLWAPGGGASNNGLQQLTADTFWFINPEGTGDSAWTNALAADRPQYNEDFTQMTVKLKEGIYWSDGVEFTADDVVFTVETQIANPGMGWSAPFTVNVESVEAPDPRTVVFNLNAPNSRFHTLFTVRWNAAWIMPKHVFEGVEDPLAFNNNPPVSLSAYVLHSYDTAGNWVIWKLRDDWERTSIGQELEEAPQVKYVVYRNAGNPDARVIEQMNHNLDVINDIAPEGMFTIARQAGANSAYWFDGFPFAHPDPTLPSVLFNHQVEPFENRDVRWALALLIDIRAVAMGSYRGAANLAALSTPPTGTAIVDYYEPMQQWLTDFELDTGSRSIRPYDPTTADQIAALVRPQWGDDIPDDPDLLKRMFGFGWWKQDIQAATELLQKAGFTKQGNQWMKPDGTPFTIRLMVEGDNIPTLARAGTIIAQQWSMEGIQTTVDVAGPTNGQRLGAGDFEAAIYWTVETWGGHPDLSFFLESYHSDFIKPLGEVQPPRNLQRWQDERLDAIIETNRTVAFDDPKVAELGIEYLQLAVEEMPFIPLMAYNKFAPFDTTYWTGYPSAANPYAASGPFWSNLRYMIVALEANPNAPQS</sequence>
<accession>A0A0F5FT30</accession>
<evidence type="ECO:0000256" key="2">
    <source>
        <dbReference type="ARBA" id="ARBA00005695"/>
    </source>
</evidence>
<dbReference type="InterPro" id="IPR000914">
    <property type="entry name" value="SBP_5_dom"/>
</dbReference>
<dbReference type="GO" id="GO:1904680">
    <property type="term" value="F:peptide transmembrane transporter activity"/>
    <property type="evidence" value="ECO:0007669"/>
    <property type="project" value="TreeGrafter"/>
</dbReference>
<dbReference type="Gene3D" id="3.90.76.10">
    <property type="entry name" value="Dipeptide-binding Protein, Domain 1"/>
    <property type="match status" value="1"/>
</dbReference>
<comment type="similarity">
    <text evidence="2">Belongs to the bacterial solute-binding protein 5 family.</text>
</comment>
<feature type="domain" description="Solute-binding protein family 5" evidence="6">
    <location>
        <begin position="85"/>
        <end position="520"/>
    </location>
</feature>
<dbReference type="GO" id="GO:0015833">
    <property type="term" value="P:peptide transport"/>
    <property type="evidence" value="ECO:0007669"/>
    <property type="project" value="TreeGrafter"/>
</dbReference>
<gene>
    <name evidence="7" type="ORF">VE25_11175</name>
</gene>
<dbReference type="SUPFAM" id="SSF53850">
    <property type="entry name" value="Periplasmic binding protein-like II"/>
    <property type="match status" value="1"/>
</dbReference>
<dbReference type="PANTHER" id="PTHR30290">
    <property type="entry name" value="PERIPLASMIC BINDING COMPONENT OF ABC TRANSPORTER"/>
    <property type="match status" value="1"/>
</dbReference>
<evidence type="ECO:0000313" key="7">
    <source>
        <dbReference type="EMBL" id="KKB11730.1"/>
    </source>
</evidence>
<dbReference type="AlphaFoldDB" id="A0A0F5FT30"/>
<feature type="chain" id="PRO_5002486906" evidence="5">
    <location>
        <begin position="23"/>
        <end position="634"/>
    </location>
</feature>
<keyword evidence="8" id="KW-1185">Reference proteome</keyword>
<dbReference type="CDD" id="cd08509">
    <property type="entry name" value="PBP2_TmCBP_oligosaccharides_like"/>
    <property type="match status" value="1"/>
</dbReference>
<comment type="subcellular location">
    <subcellularLocation>
        <location evidence="1">Periplasm</location>
    </subcellularLocation>
</comment>
<dbReference type="OrthoDB" id="9764591at2"/>
<proteinExistence type="inferred from homology"/>
<dbReference type="PATRIC" id="fig|443610.3.peg.440"/>
<dbReference type="Gene3D" id="3.40.190.10">
    <property type="entry name" value="Periplasmic binding protein-like II"/>
    <property type="match status" value="1"/>
</dbReference>
<protein>
    <submittedName>
        <fullName evidence="7">Peptide ABC transporter</fullName>
    </submittedName>
</protein>
<comment type="caution">
    <text evidence="7">The sequence shown here is derived from an EMBL/GenBank/DDBJ whole genome shotgun (WGS) entry which is preliminary data.</text>
</comment>
<dbReference type="InterPro" id="IPR039424">
    <property type="entry name" value="SBP_5"/>
</dbReference>
<dbReference type="Pfam" id="PF00496">
    <property type="entry name" value="SBP_bac_5"/>
    <property type="match status" value="1"/>
</dbReference>
<dbReference type="PANTHER" id="PTHR30290:SF9">
    <property type="entry name" value="OLIGOPEPTIDE-BINDING PROTEIN APPA"/>
    <property type="match status" value="1"/>
</dbReference>
<evidence type="ECO:0000313" key="8">
    <source>
        <dbReference type="Proteomes" id="UP000033632"/>
    </source>
</evidence>
<keyword evidence="4 5" id="KW-0732">Signal</keyword>